<evidence type="ECO:0000259" key="2">
    <source>
        <dbReference type="SMART" id="SM00743"/>
    </source>
</evidence>
<keyword evidence="4" id="KW-1185">Reference proteome</keyword>
<feature type="domain" description="Agenet" evidence="2">
    <location>
        <begin position="13"/>
        <end position="74"/>
    </location>
</feature>
<comment type="caution">
    <text evidence="3">The sequence shown here is derived from an EMBL/GenBank/DDBJ whole genome shotgun (WGS) entry which is preliminary data.</text>
</comment>
<sequence>MPHMNDELDLLKGSFQVGDRVEAKFRGKSKRYYKGSVKAVHSDGTYGIDYDDGDRDRQLSGDFMRLLPSLGSEIPPEETTIERQEDSAFAIESSADPTNEVDNENVISHQTFEVGERVEARFKGSGARYYTGTIKAKRSSGTYDICYDDGDGDNSLPSEAIRPITNTNAALSLISHLNEPETKIKMSKTSNDRVLNDATNLPLSTLIATKTRQRDAAISRTRSVPSSIVSVGSQSGSNSLDGDDAAKSKEEVFKAGDKVEALYRGKGTRWYKGTVSSRLPNGCYNVRYDVGDHDLRLPPKAVRTLNRGGGGSKTLSVKNVYFDEATKTLATAKELRTSDDIETYTASEEIAPRSLECEQQAMCDVKVEEPLPNYFENEPAAKIPCLVLHGNDFDTSVASADHNTKVEESEVGLHSKEGTSALTAAAAEISIEEISNETEVVADTETMCHGKGNKLFRGVISKVKVIRLYEISYPDGTKDVNIPVEALHLGDGMSQNDIQIGTCVDVLSWKDRWHCID</sequence>
<dbReference type="InterPro" id="IPR002999">
    <property type="entry name" value="Tudor"/>
</dbReference>
<name>A0ABD3P7S0_9STRA</name>
<organism evidence="3 4">
    <name type="scientific">Cyclotella cryptica</name>
    <dbReference type="NCBI Taxonomy" id="29204"/>
    <lineage>
        <taxon>Eukaryota</taxon>
        <taxon>Sar</taxon>
        <taxon>Stramenopiles</taxon>
        <taxon>Ochrophyta</taxon>
        <taxon>Bacillariophyta</taxon>
        <taxon>Coscinodiscophyceae</taxon>
        <taxon>Thalassiosirophycidae</taxon>
        <taxon>Stephanodiscales</taxon>
        <taxon>Stephanodiscaceae</taxon>
        <taxon>Cyclotella</taxon>
    </lineage>
</organism>
<dbReference type="SMART" id="SM00333">
    <property type="entry name" value="TUDOR"/>
    <property type="match status" value="3"/>
</dbReference>
<dbReference type="SMART" id="SM00743">
    <property type="entry name" value="Agenet"/>
    <property type="match status" value="3"/>
</dbReference>
<dbReference type="Proteomes" id="UP001516023">
    <property type="component" value="Unassembled WGS sequence"/>
</dbReference>
<dbReference type="InterPro" id="IPR014002">
    <property type="entry name" value="Agenet_dom_plant"/>
</dbReference>
<feature type="domain" description="Tudor" evidence="1">
    <location>
        <begin position="13"/>
        <end position="71"/>
    </location>
</feature>
<dbReference type="Gene3D" id="2.30.30.140">
    <property type="match status" value="3"/>
</dbReference>
<evidence type="ECO:0000313" key="4">
    <source>
        <dbReference type="Proteomes" id="UP001516023"/>
    </source>
</evidence>
<feature type="domain" description="Agenet" evidence="2">
    <location>
        <begin position="251"/>
        <end position="303"/>
    </location>
</feature>
<protein>
    <recommendedName>
        <fullName evidence="5">Tudor domain-containing protein</fullName>
    </recommendedName>
</protein>
<proteinExistence type="predicted"/>
<dbReference type="CDD" id="cd04508">
    <property type="entry name" value="Tudor_SF"/>
    <property type="match status" value="3"/>
</dbReference>
<feature type="domain" description="Tudor" evidence="1">
    <location>
        <begin position="110"/>
        <end position="169"/>
    </location>
</feature>
<dbReference type="AlphaFoldDB" id="A0ABD3P7S0"/>
<feature type="domain" description="Tudor" evidence="1">
    <location>
        <begin position="251"/>
        <end position="310"/>
    </location>
</feature>
<reference evidence="3 4" key="1">
    <citation type="journal article" date="2020" name="G3 (Bethesda)">
        <title>Improved Reference Genome for Cyclotella cryptica CCMP332, a Model for Cell Wall Morphogenesis, Salinity Adaptation, and Lipid Production in Diatoms (Bacillariophyta).</title>
        <authorList>
            <person name="Roberts W.R."/>
            <person name="Downey K.M."/>
            <person name="Ruck E.C."/>
            <person name="Traller J.C."/>
            <person name="Alverson A.J."/>
        </authorList>
    </citation>
    <scope>NUCLEOTIDE SEQUENCE [LARGE SCALE GENOMIC DNA]</scope>
    <source>
        <strain evidence="3 4">CCMP332</strain>
    </source>
</reference>
<dbReference type="EMBL" id="JABMIG020000253">
    <property type="protein sequence ID" value="KAL3783689.1"/>
    <property type="molecule type" value="Genomic_DNA"/>
</dbReference>
<gene>
    <name evidence="3" type="ORF">HJC23_000098</name>
</gene>
<evidence type="ECO:0000313" key="3">
    <source>
        <dbReference type="EMBL" id="KAL3783689.1"/>
    </source>
</evidence>
<feature type="domain" description="Agenet" evidence="2">
    <location>
        <begin position="110"/>
        <end position="169"/>
    </location>
</feature>
<accession>A0ABD3P7S0</accession>
<evidence type="ECO:0008006" key="5">
    <source>
        <dbReference type="Google" id="ProtNLM"/>
    </source>
</evidence>
<evidence type="ECO:0000259" key="1">
    <source>
        <dbReference type="SMART" id="SM00333"/>
    </source>
</evidence>